<dbReference type="InterPro" id="IPR036942">
    <property type="entry name" value="Beta-barrel_TonB_sf"/>
</dbReference>
<accession>A0A1R4HBM6</accession>
<dbReference type="SUPFAM" id="SSF48452">
    <property type="entry name" value="TPR-like"/>
    <property type="match status" value="1"/>
</dbReference>
<dbReference type="Pfam" id="PF13432">
    <property type="entry name" value="TPR_16"/>
    <property type="match status" value="1"/>
</dbReference>
<keyword evidence="3" id="KW-0998">Cell outer membrane</keyword>
<dbReference type="InterPro" id="IPR000531">
    <property type="entry name" value="Beta-barrel_TonB"/>
</dbReference>
<evidence type="ECO:0000256" key="3">
    <source>
        <dbReference type="ARBA" id="ARBA00023237"/>
    </source>
</evidence>
<evidence type="ECO:0000313" key="7">
    <source>
        <dbReference type="Proteomes" id="UP000195442"/>
    </source>
</evidence>
<keyword evidence="4" id="KW-0802">TPR repeat</keyword>
<reference evidence="7" key="1">
    <citation type="submission" date="2017-02" db="EMBL/GenBank/DDBJ databases">
        <authorList>
            <person name="Daims H."/>
        </authorList>
    </citation>
    <scope>NUCLEOTIDE SEQUENCE [LARGE SCALE GENOMIC DNA]</scope>
</reference>
<dbReference type="SMART" id="SM00028">
    <property type="entry name" value="TPR"/>
    <property type="match status" value="6"/>
</dbReference>
<dbReference type="InterPro" id="IPR011990">
    <property type="entry name" value="TPR-like_helical_dom_sf"/>
</dbReference>
<comment type="subcellular location">
    <subcellularLocation>
        <location evidence="1">Cell outer membrane</location>
    </subcellularLocation>
</comment>
<protein>
    <submittedName>
        <fullName evidence="6">TonB-dependent receptor</fullName>
    </submittedName>
</protein>
<dbReference type="Gene3D" id="2.40.170.20">
    <property type="entry name" value="TonB-dependent receptor, beta-barrel domain"/>
    <property type="match status" value="1"/>
</dbReference>
<evidence type="ECO:0000256" key="4">
    <source>
        <dbReference type="PROSITE-ProRule" id="PRU00339"/>
    </source>
</evidence>
<evidence type="ECO:0000256" key="2">
    <source>
        <dbReference type="ARBA" id="ARBA00023136"/>
    </source>
</evidence>
<dbReference type="GO" id="GO:0009279">
    <property type="term" value="C:cell outer membrane"/>
    <property type="evidence" value="ECO:0007669"/>
    <property type="project" value="UniProtKB-SubCell"/>
</dbReference>
<dbReference type="Proteomes" id="UP000195442">
    <property type="component" value="Unassembled WGS sequence"/>
</dbReference>
<dbReference type="AlphaFoldDB" id="A0A1R4HBM6"/>
<name>A0A1R4HBM6_9GAMM</name>
<keyword evidence="6" id="KW-0675">Receptor</keyword>
<evidence type="ECO:0000259" key="5">
    <source>
        <dbReference type="Pfam" id="PF00593"/>
    </source>
</evidence>
<sequence length="830" mass="94269">MALQAIIAVAQNQHQLALDQARKAVALNPQSDVAQIALSYAYQSQFKVEDALKAAQEATQLAPSNALAWARLSELQLSVGDRDAALQSAQKAQALNPHLGRIHTIKGFADLAENNIATGKAAFEQAIALDSSDPIARLGLGLAKIRQGQLEDGKGDLEIAVNLDPNNSILRSYLGKSFYELRNKDFAGKEFDIAKTMDGKDPTPWFYDAILKQTTNRPVEALHDMQKAIELNDNRGVYRSNLLLDKDKAARQAGLGRIYNSLGFDDVANRLAMKSLITDPSNYSAHRLLSDSYATKPRHEIARASEHLQSQLLQPLNYNPIQPSLAYSDLNIIKGIGPNETSFNEYNRLFERNGLRFTTTGVYGSNNTLGDEAALSGIVNKLSFSFGQLHYDTDGFRINNDLKHNIYNAFAQYEISPAVNVQAEYRHRETEHGDLQLRGNPEGIKPLFRRQLDQDTYRLGVKVTPAQHSDVLFSFIHANREEDQNGNSHSNVKSKSYDAESQYLFHNDNLNVVAGGGIYRAESDSNFTFPPKPPFLFQNFTVYSRTQYFGYLYSNYKLFNNLTITTGLSFDHYRDRDAKTDVVNANLNELNPKFGLLWKATDSLTFRAAGFKSVKSAIIANNMLQPTQIAGFNQFFDDTNGTVAWQYGVGMDTHFYKNIYAGVEAYKRDLRMPNVDLPSQKPREELYRVYFNWTPFNHWAFNSEFRFENYRGDENKNFLIDFPRYVETVYIPTEIRFFHPVGFFATLKGTYINQKAKLADQTADFNSSFYLVDAAVGYRFPKQYGLISFEAKNLFDTNFKYRDRDYQMNEERTPDFLPERMVFGRITLNF</sequence>
<organism evidence="6 7">
    <name type="scientific">Crenothrix polyspora</name>
    <dbReference type="NCBI Taxonomy" id="360316"/>
    <lineage>
        <taxon>Bacteria</taxon>
        <taxon>Pseudomonadati</taxon>
        <taxon>Pseudomonadota</taxon>
        <taxon>Gammaproteobacteria</taxon>
        <taxon>Methylococcales</taxon>
        <taxon>Crenotrichaceae</taxon>
        <taxon>Crenothrix</taxon>
    </lineage>
</organism>
<dbReference type="InterPro" id="IPR019734">
    <property type="entry name" value="TPR_rpt"/>
</dbReference>
<evidence type="ECO:0000313" key="6">
    <source>
        <dbReference type="EMBL" id="SJM93441.1"/>
    </source>
</evidence>
<dbReference type="Gene3D" id="1.25.40.10">
    <property type="entry name" value="Tetratricopeptide repeat domain"/>
    <property type="match status" value="1"/>
</dbReference>
<keyword evidence="7" id="KW-1185">Reference proteome</keyword>
<dbReference type="PROSITE" id="PS50005">
    <property type="entry name" value="TPR"/>
    <property type="match status" value="1"/>
</dbReference>
<proteinExistence type="predicted"/>
<dbReference type="EMBL" id="FUKJ01000258">
    <property type="protein sequence ID" value="SJM93441.1"/>
    <property type="molecule type" value="Genomic_DNA"/>
</dbReference>
<keyword evidence="2" id="KW-0472">Membrane</keyword>
<feature type="domain" description="TonB-dependent receptor-like beta-barrel" evidence="5">
    <location>
        <begin position="351"/>
        <end position="794"/>
    </location>
</feature>
<evidence type="ECO:0000256" key="1">
    <source>
        <dbReference type="ARBA" id="ARBA00004442"/>
    </source>
</evidence>
<feature type="repeat" description="TPR" evidence="4">
    <location>
        <begin position="66"/>
        <end position="99"/>
    </location>
</feature>
<dbReference type="SUPFAM" id="SSF56935">
    <property type="entry name" value="Porins"/>
    <property type="match status" value="1"/>
</dbReference>
<dbReference type="PANTHER" id="PTHR12558">
    <property type="entry name" value="CELL DIVISION CYCLE 16,23,27"/>
    <property type="match status" value="1"/>
</dbReference>
<dbReference type="Pfam" id="PF00593">
    <property type="entry name" value="TonB_dep_Rec_b-barrel"/>
    <property type="match status" value="1"/>
</dbReference>
<dbReference type="PANTHER" id="PTHR12558:SF33">
    <property type="entry name" value="BLL7664 PROTEIN"/>
    <property type="match status" value="1"/>
</dbReference>
<gene>
    <name evidence="6" type="ORF">CRENPOLYSF2_3300001</name>
</gene>